<evidence type="ECO:0000313" key="3">
    <source>
        <dbReference type="EMBL" id="KAL3093709.1"/>
    </source>
</evidence>
<dbReference type="Gene3D" id="3.30.710.10">
    <property type="entry name" value="Potassium Channel Kv1.1, Chain A"/>
    <property type="match status" value="1"/>
</dbReference>
<dbReference type="CDD" id="cd01165">
    <property type="entry name" value="BTB_POZ"/>
    <property type="match status" value="1"/>
</dbReference>
<comment type="caution">
    <text evidence="3">The sequence shown here is derived from an EMBL/GenBank/DDBJ whole genome shotgun (WGS) entry which is preliminary data.</text>
</comment>
<dbReference type="InterPro" id="IPR011333">
    <property type="entry name" value="SKP1/BTB/POZ_sf"/>
</dbReference>
<dbReference type="PANTHER" id="PTHR22744">
    <property type="entry name" value="HELIX LOOP HELIX PROTEIN 21-RELATED"/>
    <property type="match status" value="1"/>
</dbReference>
<evidence type="ECO:0000259" key="2">
    <source>
        <dbReference type="PROSITE" id="PS50097"/>
    </source>
</evidence>
<feature type="compositionally biased region" description="Basic and acidic residues" evidence="1">
    <location>
        <begin position="415"/>
        <end position="424"/>
    </location>
</feature>
<dbReference type="SMART" id="SM00225">
    <property type="entry name" value="BTB"/>
    <property type="match status" value="1"/>
</dbReference>
<sequence>MPGRPFAKKKLREIFKLDDIKARTEFVDAGEMEVTVSYPEIPESSVCTYKSASYKFGCLPWHIELHRHFRCGTGILGNGRPKQVIKDTADWTAKATGTVIMKKWPDKLSKCSGTQQHLDELKEHFSRKFTNSQPKMIITKDFPLPPPVDGGSARVLPPSTGAAADAQAYVSTKSKRVKFRLEFILHNVRKSFFPILDFGKPSASSNAIVKVGNDGKHKFYVNKELLSMFSEGFERMFNSEGFREQRTQEVELKTVSPDVFREFLYIIYPSHKRPHVPNARGLLELARMYFIPTVTAMCEQCLLQATETDMVVAERLKLADEYGLLRLTANIMQKTDPNALRDIQGLREDTLSMLVRKLQNRDKLQREKEKRMQQTRKDDGGEAMEVDGKQGTSTGHGAAAASSARASNRGHHRSRVEQQRHHHH</sequence>
<dbReference type="InterPro" id="IPR000210">
    <property type="entry name" value="BTB/POZ_dom"/>
</dbReference>
<keyword evidence="4" id="KW-1185">Reference proteome</keyword>
<protein>
    <recommendedName>
        <fullName evidence="2">BTB domain-containing protein</fullName>
    </recommendedName>
</protein>
<accession>A0ABD2JSZ6</accession>
<organism evidence="3 4">
    <name type="scientific">Heterodera schachtii</name>
    <name type="common">Sugarbeet cyst nematode worm</name>
    <name type="synonym">Tylenchus schachtii</name>
    <dbReference type="NCBI Taxonomy" id="97005"/>
    <lineage>
        <taxon>Eukaryota</taxon>
        <taxon>Metazoa</taxon>
        <taxon>Ecdysozoa</taxon>
        <taxon>Nematoda</taxon>
        <taxon>Chromadorea</taxon>
        <taxon>Rhabditida</taxon>
        <taxon>Tylenchina</taxon>
        <taxon>Tylenchomorpha</taxon>
        <taxon>Tylenchoidea</taxon>
        <taxon>Heteroderidae</taxon>
        <taxon>Heteroderinae</taxon>
        <taxon>Heterodera</taxon>
    </lineage>
</organism>
<dbReference type="EMBL" id="JBICCN010000107">
    <property type="protein sequence ID" value="KAL3093709.1"/>
    <property type="molecule type" value="Genomic_DNA"/>
</dbReference>
<dbReference type="AlphaFoldDB" id="A0ABD2JSZ6"/>
<feature type="region of interest" description="Disordered" evidence="1">
    <location>
        <begin position="357"/>
        <end position="424"/>
    </location>
</feature>
<feature type="compositionally biased region" description="Basic and acidic residues" evidence="1">
    <location>
        <begin position="359"/>
        <end position="380"/>
    </location>
</feature>
<gene>
    <name evidence="3" type="ORF">niasHS_006271</name>
</gene>
<name>A0ABD2JSZ6_HETSC</name>
<reference evidence="3 4" key="1">
    <citation type="submission" date="2024-10" db="EMBL/GenBank/DDBJ databases">
        <authorList>
            <person name="Kim D."/>
        </authorList>
    </citation>
    <scope>NUCLEOTIDE SEQUENCE [LARGE SCALE GENOMIC DNA]</scope>
    <source>
        <strain evidence="3">Taebaek</strain>
    </source>
</reference>
<dbReference type="PANTHER" id="PTHR22744:SF17">
    <property type="entry name" value="BTB DOMAIN-CONTAINING PROTEIN"/>
    <property type="match status" value="1"/>
</dbReference>
<feature type="compositionally biased region" description="Low complexity" evidence="1">
    <location>
        <begin position="395"/>
        <end position="407"/>
    </location>
</feature>
<proteinExistence type="predicted"/>
<dbReference type="PROSITE" id="PS50097">
    <property type="entry name" value="BTB"/>
    <property type="match status" value="1"/>
</dbReference>
<dbReference type="Pfam" id="PF00651">
    <property type="entry name" value="BTB"/>
    <property type="match status" value="1"/>
</dbReference>
<feature type="domain" description="BTB" evidence="2">
    <location>
        <begin position="205"/>
        <end position="268"/>
    </location>
</feature>
<evidence type="ECO:0000313" key="4">
    <source>
        <dbReference type="Proteomes" id="UP001620645"/>
    </source>
</evidence>
<dbReference type="SUPFAM" id="SSF54695">
    <property type="entry name" value="POZ domain"/>
    <property type="match status" value="1"/>
</dbReference>
<evidence type="ECO:0000256" key="1">
    <source>
        <dbReference type="SAM" id="MobiDB-lite"/>
    </source>
</evidence>
<dbReference type="Proteomes" id="UP001620645">
    <property type="component" value="Unassembled WGS sequence"/>
</dbReference>